<sequence>MRRRTMLKTVGAISLTSIVPKRSVASSLEYRVGSRKEIETEILIIGGGTAGTIAAIQAGRTGCSTILVENGSQLGGTTTTGGVSFPGLFHAWGKQIIEGIGWELVSETVRFGNDTFPDFSIPTGRWHWKHQIRLNPYLYALLAEEKCLEAGVHIRYYETPIQAVFKNGLWEVDVMGKGIHTRIRANQLIDCTGNAFVTALAGFKVLREEENQPGTLQFKIGGYDMGKLDMNLIQVKYDEAVANGRVSKIDFRSINALLQNQGDNIQHILGADSTTSETHTITNIKGRTSLLKMLRFLRTLPGCEKVRLLSMQTEAGVRETYRIDGEYQITHDDYVSGKVHEDSLSYSFYPIDLHDKHGVVPKHLNEHTVATVPLRALIPRNSKNLLVAGRCVSSDRLANSALRVQASCMGMGQAAAITAVIASRKGISPLEVEPKEIKELLRKYEAIVPG</sequence>
<keyword evidence="2" id="KW-0479">Metal-binding</keyword>
<keyword evidence="3" id="KW-0560">Oxidoreductase</keyword>
<evidence type="ECO:0000256" key="2">
    <source>
        <dbReference type="ARBA" id="ARBA00022723"/>
    </source>
</evidence>
<name>A0A1R3T184_9BACT</name>
<dbReference type="SUPFAM" id="SSF51905">
    <property type="entry name" value="FAD/NAD(P)-binding domain"/>
    <property type="match status" value="1"/>
</dbReference>
<reference evidence="6 7" key="1">
    <citation type="submission" date="2016-08" db="EMBL/GenBank/DDBJ databases">
        <authorList>
            <person name="Seilhamer J.J."/>
        </authorList>
    </citation>
    <scope>NUCLEOTIDE SEQUENCE [LARGE SCALE GENOMIC DNA]</scope>
    <source>
        <strain evidence="6">M3/6</strain>
    </source>
</reference>
<dbReference type="PANTHER" id="PTHR43498:SF1">
    <property type="entry name" value="COB--COM HETERODISULFIDE REDUCTASE IRON-SULFUR SUBUNIT A"/>
    <property type="match status" value="1"/>
</dbReference>
<evidence type="ECO:0000256" key="4">
    <source>
        <dbReference type="ARBA" id="ARBA00023004"/>
    </source>
</evidence>
<evidence type="ECO:0000256" key="5">
    <source>
        <dbReference type="ARBA" id="ARBA00023014"/>
    </source>
</evidence>
<dbReference type="GO" id="GO:0051539">
    <property type="term" value="F:4 iron, 4 sulfur cluster binding"/>
    <property type="evidence" value="ECO:0007669"/>
    <property type="project" value="UniProtKB-KW"/>
</dbReference>
<dbReference type="InterPro" id="IPR039650">
    <property type="entry name" value="HdrA-like"/>
</dbReference>
<dbReference type="GO" id="GO:0016491">
    <property type="term" value="F:oxidoreductase activity"/>
    <property type="evidence" value="ECO:0007669"/>
    <property type="project" value="UniProtKB-KW"/>
</dbReference>
<dbReference type="Proteomes" id="UP000187464">
    <property type="component" value="Chromosome I"/>
</dbReference>
<proteinExistence type="predicted"/>
<dbReference type="InterPro" id="IPR036188">
    <property type="entry name" value="FAD/NAD-bd_sf"/>
</dbReference>
<dbReference type="GO" id="GO:0046872">
    <property type="term" value="F:metal ion binding"/>
    <property type="evidence" value="ECO:0007669"/>
    <property type="project" value="UniProtKB-KW"/>
</dbReference>
<keyword evidence="7" id="KW-1185">Reference proteome</keyword>
<organism evidence="6 7">
    <name type="scientific">Proteiniphilum saccharofermentans</name>
    <dbReference type="NCBI Taxonomy" id="1642647"/>
    <lineage>
        <taxon>Bacteria</taxon>
        <taxon>Pseudomonadati</taxon>
        <taxon>Bacteroidota</taxon>
        <taxon>Bacteroidia</taxon>
        <taxon>Bacteroidales</taxon>
        <taxon>Dysgonomonadaceae</taxon>
        <taxon>Proteiniphilum</taxon>
    </lineage>
</organism>
<dbReference type="Pfam" id="PF12831">
    <property type="entry name" value="FAD_oxidored"/>
    <property type="match status" value="1"/>
</dbReference>
<evidence type="ECO:0000256" key="1">
    <source>
        <dbReference type="ARBA" id="ARBA00022485"/>
    </source>
</evidence>
<dbReference type="PANTHER" id="PTHR43498">
    <property type="entry name" value="FERREDOXIN:COB-COM HETERODISULFIDE REDUCTASE SUBUNIT A"/>
    <property type="match status" value="1"/>
</dbReference>
<protein>
    <submittedName>
        <fullName evidence="6">FAD dependent oxidoreductase</fullName>
    </submittedName>
</protein>
<dbReference type="STRING" id="1642647.PSM36_1064"/>
<dbReference type="EMBL" id="LT605205">
    <property type="protein sequence ID" value="SCD19889.1"/>
    <property type="molecule type" value="Genomic_DNA"/>
</dbReference>
<dbReference type="AlphaFoldDB" id="A0A1R3T184"/>
<evidence type="ECO:0000313" key="7">
    <source>
        <dbReference type="Proteomes" id="UP000187464"/>
    </source>
</evidence>
<dbReference type="KEGG" id="psac:PSM36_1064"/>
<accession>A0A1R3T184</accession>
<dbReference type="RefSeq" id="WP_076929464.1">
    <property type="nucleotide sequence ID" value="NZ_LT605205.1"/>
</dbReference>
<dbReference type="Gene3D" id="3.50.50.60">
    <property type="entry name" value="FAD/NAD(P)-binding domain"/>
    <property type="match status" value="1"/>
</dbReference>
<keyword evidence="1" id="KW-0004">4Fe-4S</keyword>
<keyword evidence="4" id="KW-0408">Iron</keyword>
<evidence type="ECO:0000313" key="6">
    <source>
        <dbReference type="EMBL" id="SCD19889.1"/>
    </source>
</evidence>
<gene>
    <name evidence="6" type="ORF">PSM36_1064</name>
</gene>
<evidence type="ECO:0000256" key="3">
    <source>
        <dbReference type="ARBA" id="ARBA00023002"/>
    </source>
</evidence>
<keyword evidence="5" id="KW-0411">Iron-sulfur</keyword>